<gene>
    <name evidence="11" type="primary">sseA</name>
    <name evidence="11" type="ORF">FKG95_16995</name>
</gene>
<dbReference type="FunFam" id="3.40.250.10:FF:000001">
    <property type="entry name" value="Sulfurtransferase"/>
    <property type="match status" value="1"/>
</dbReference>
<organism evidence="11 12">
    <name type="scientific">Denitrobaculum tricleocarpae</name>
    <dbReference type="NCBI Taxonomy" id="2591009"/>
    <lineage>
        <taxon>Bacteria</taxon>
        <taxon>Pseudomonadati</taxon>
        <taxon>Pseudomonadota</taxon>
        <taxon>Alphaproteobacteria</taxon>
        <taxon>Rhodospirillales</taxon>
        <taxon>Rhodospirillaceae</taxon>
        <taxon>Denitrobaculum</taxon>
    </lineage>
</organism>
<dbReference type="PANTHER" id="PTHR11364">
    <property type="entry name" value="THIOSULFATE SULFERTANSFERASE"/>
    <property type="match status" value="1"/>
</dbReference>
<proteinExistence type="predicted"/>
<dbReference type="SMART" id="SM00450">
    <property type="entry name" value="RHOD"/>
    <property type="match status" value="2"/>
</dbReference>
<dbReference type="FunFam" id="3.40.250.10:FF:000015">
    <property type="entry name" value="Sulfurtransferase"/>
    <property type="match status" value="1"/>
</dbReference>
<dbReference type="OrthoDB" id="9781034at2"/>
<dbReference type="EMBL" id="VHSH01000005">
    <property type="protein sequence ID" value="TQV79342.1"/>
    <property type="molecule type" value="Genomic_DNA"/>
</dbReference>
<dbReference type="RefSeq" id="WP_142897566.1">
    <property type="nucleotide sequence ID" value="NZ_ML660056.1"/>
</dbReference>
<keyword evidence="12" id="KW-1185">Reference proteome</keyword>
<evidence type="ECO:0000256" key="9">
    <source>
        <dbReference type="SAM" id="Coils"/>
    </source>
</evidence>
<evidence type="ECO:0000256" key="1">
    <source>
        <dbReference type="ARBA" id="ARBA00004496"/>
    </source>
</evidence>
<dbReference type="PROSITE" id="PS50206">
    <property type="entry name" value="RHODANESE_3"/>
    <property type="match status" value="2"/>
</dbReference>
<keyword evidence="3 11" id="KW-0808">Transferase</keyword>
<dbReference type="Pfam" id="PF00581">
    <property type="entry name" value="Rhodanese"/>
    <property type="match status" value="2"/>
</dbReference>
<dbReference type="InterPro" id="IPR001763">
    <property type="entry name" value="Rhodanese-like_dom"/>
</dbReference>
<dbReference type="AlphaFoldDB" id="A0A545TQ40"/>
<comment type="subcellular location">
    <subcellularLocation>
        <location evidence="1">Cytoplasm</location>
    </subcellularLocation>
</comment>
<evidence type="ECO:0000256" key="3">
    <source>
        <dbReference type="ARBA" id="ARBA00022679"/>
    </source>
</evidence>
<keyword evidence="9" id="KW-0175">Coiled coil</keyword>
<evidence type="ECO:0000313" key="12">
    <source>
        <dbReference type="Proteomes" id="UP000315252"/>
    </source>
</evidence>
<accession>A0A545TQ40</accession>
<sequence>MPDSDISSLVSTNWLAEHIDAPDVRVVDASYYLPHEGLDPRAEYEDQHIPGAVFFDIDEIADTSSSLPHMLPPPEKFASRVRRLGLGDGNRIVVYDQRGIMSAPRVWWTFKIFGHDDVAVLDGGLPKWRHEGRPLSDAPPTPAERHFTPRFNTFLIREKDQLMSNLKSQREQVLDARSQGRFAGTAPEPREGLRSGHIPQSLNLPFTDLIEPTSQTFKPRDELRNLFSRAGLDPKRPVVTTCGSGITAAVLALALELTGHRDYSVYDGSWSEWGLAGETPVDT</sequence>
<evidence type="ECO:0000313" key="11">
    <source>
        <dbReference type="EMBL" id="TQV79342.1"/>
    </source>
</evidence>
<keyword evidence="2" id="KW-0963">Cytoplasm</keyword>
<dbReference type="InterPro" id="IPR045078">
    <property type="entry name" value="TST/MPST-like"/>
</dbReference>
<evidence type="ECO:0000256" key="5">
    <source>
        <dbReference type="ARBA" id="ARBA00051793"/>
    </source>
</evidence>
<comment type="catalytic activity">
    <reaction evidence="5">
        <text>2-oxo-3-sulfanylpropanoate + [thioredoxin]-dithiol = [thioredoxin]-disulfide + hydrogen sulfide + pyruvate + H(+)</text>
        <dbReference type="Rhea" id="RHEA:21740"/>
        <dbReference type="Rhea" id="RHEA-COMP:10698"/>
        <dbReference type="Rhea" id="RHEA-COMP:10700"/>
        <dbReference type="ChEBI" id="CHEBI:15361"/>
        <dbReference type="ChEBI" id="CHEBI:15378"/>
        <dbReference type="ChEBI" id="CHEBI:29919"/>
        <dbReference type="ChEBI" id="CHEBI:29950"/>
        <dbReference type="ChEBI" id="CHEBI:50058"/>
        <dbReference type="ChEBI" id="CHEBI:57678"/>
        <dbReference type="EC" id="2.8.1.2"/>
    </reaction>
    <physiologicalReaction direction="left-to-right" evidence="5">
        <dbReference type="Rhea" id="RHEA:21741"/>
    </physiologicalReaction>
</comment>
<evidence type="ECO:0000259" key="10">
    <source>
        <dbReference type="PROSITE" id="PS50206"/>
    </source>
</evidence>
<keyword evidence="4" id="KW-0677">Repeat</keyword>
<dbReference type="InterPro" id="IPR036873">
    <property type="entry name" value="Rhodanese-like_dom_sf"/>
</dbReference>
<feature type="coiled-coil region" evidence="9">
    <location>
        <begin position="152"/>
        <end position="179"/>
    </location>
</feature>
<evidence type="ECO:0000256" key="4">
    <source>
        <dbReference type="ARBA" id="ARBA00022737"/>
    </source>
</evidence>
<reference evidence="11 12" key="1">
    <citation type="submission" date="2019-06" db="EMBL/GenBank/DDBJ databases">
        <title>Whole genome sequence for Rhodospirillaceae sp. R148.</title>
        <authorList>
            <person name="Wang G."/>
        </authorList>
    </citation>
    <scope>NUCLEOTIDE SEQUENCE [LARGE SCALE GENOMIC DNA]</scope>
    <source>
        <strain evidence="11 12">R148</strain>
    </source>
</reference>
<dbReference type="PROSITE" id="PS00380">
    <property type="entry name" value="RHODANESE_1"/>
    <property type="match status" value="1"/>
</dbReference>
<feature type="domain" description="Rhodanese" evidence="10">
    <location>
        <begin position="167"/>
        <end position="282"/>
    </location>
</feature>
<protein>
    <recommendedName>
        <fullName evidence="7">3-mercaptopyruvate sulfurtransferase</fullName>
        <ecNumber evidence="6">2.8.1.2</ecNumber>
    </recommendedName>
    <alternativeName>
        <fullName evidence="8">Rhodanese-like protein</fullName>
    </alternativeName>
</protein>
<dbReference type="GO" id="GO:0016784">
    <property type="term" value="F:3-mercaptopyruvate sulfurtransferase activity"/>
    <property type="evidence" value="ECO:0007669"/>
    <property type="project" value="UniProtKB-EC"/>
</dbReference>
<feature type="domain" description="Rhodanese" evidence="10">
    <location>
        <begin position="20"/>
        <end position="137"/>
    </location>
</feature>
<dbReference type="EC" id="2.8.1.2" evidence="6"/>
<dbReference type="GO" id="GO:0004792">
    <property type="term" value="F:thiosulfate-cyanide sulfurtransferase activity"/>
    <property type="evidence" value="ECO:0007669"/>
    <property type="project" value="InterPro"/>
</dbReference>
<dbReference type="PANTHER" id="PTHR11364:SF27">
    <property type="entry name" value="SULFURTRANSFERASE"/>
    <property type="match status" value="1"/>
</dbReference>
<comment type="caution">
    <text evidence="11">The sequence shown here is derived from an EMBL/GenBank/DDBJ whole genome shotgun (WGS) entry which is preliminary data.</text>
</comment>
<evidence type="ECO:0000256" key="7">
    <source>
        <dbReference type="ARBA" id="ARBA00070833"/>
    </source>
</evidence>
<evidence type="ECO:0000256" key="6">
    <source>
        <dbReference type="ARBA" id="ARBA00066832"/>
    </source>
</evidence>
<evidence type="ECO:0000256" key="2">
    <source>
        <dbReference type="ARBA" id="ARBA00022490"/>
    </source>
</evidence>
<evidence type="ECO:0000256" key="8">
    <source>
        <dbReference type="ARBA" id="ARBA00078354"/>
    </source>
</evidence>
<dbReference type="InterPro" id="IPR001307">
    <property type="entry name" value="Thiosulphate_STrfase_CS"/>
</dbReference>
<dbReference type="CDD" id="cd01448">
    <property type="entry name" value="TST_Repeat_1"/>
    <property type="match status" value="1"/>
</dbReference>
<name>A0A545TQ40_9PROT</name>
<dbReference type="NCBIfam" id="NF008557">
    <property type="entry name" value="PRK11493.1"/>
    <property type="match status" value="1"/>
</dbReference>
<dbReference type="GO" id="GO:0005737">
    <property type="term" value="C:cytoplasm"/>
    <property type="evidence" value="ECO:0007669"/>
    <property type="project" value="UniProtKB-SubCell"/>
</dbReference>
<dbReference type="Proteomes" id="UP000315252">
    <property type="component" value="Unassembled WGS sequence"/>
</dbReference>
<dbReference type="CDD" id="cd01449">
    <property type="entry name" value="TST_Repeat_2"/>
    <property type="match status" value="1"/>
</dbReference>
<dbReference type="SUPFAM" id="SSF52821">
    <property type="entry name" value="Rhodanese/Cell cycle control phosphatase"/>
    <property type="match status" value="2"/>
</dbReference>
<keyword evidence="11" id="KW-0670">Pyruvate</keyword>
<dbReference type="Gene3D" id="3.40.250.10">
    <property type="entry name" value="Rhodanese-like domain"/>
    <property type="match status" value="2"/>
</dbReference>